<keyword evidence="5 7" id="KW-0472">Membrane</keyword>
<dbReference type="OrthoDB" id="9800626at2"/>
<feature type="region of interest" description="Disordered" evidence="6">
    <location>
        <begin position="304"/>
        <end position="416"/>
    </location>
</feature>
<evidence type="ECO:0000256" key="2">
    <source>
        <dbReference type="ARBA" id="ARBA00022475"/>
    </source>
</evidence>
<feature type="domain" description="RsgI N-terminal anti-sigma" evidence="8">
    <location>
        <begin position="2"/>
        <end position="49"/>
    </location>
</feature>
<dbReference type="InterPro" id="IPR024449">
    <property type="entry name" value="Anti-sigma_RsgI_N"/>
</dbReference>
<feature type="region of interest" description="Disordered" evidence="6">
    <location>
        <begin position="221"/>
        <end position="244"/>
    </location>
</feature>
<keyword evidence="4 7" id="KW-1133">Transmembrane helix</keyword>
<evidence type="ECO:0000256" key="1">
    <source>
        <dbReference type="ARBA" id="ARBA00004162"/>
    </source>
</evidence>
<evidence type="ECO:0000256" key="4">
    <source>
        <dbReference type="ARBA" id="ARBA00022989"/>
    </source>
</evidence>
<evidence type="ECO:0000256" key="7">
    <source>
        <dbReference type="SAM" id="Phobius"/>
    </source>
</evidence>
<feature type="transmembrane region" description="Helical" evidence="7">
    <location>
        <begin position="63"/>
        <end position="81"/>
    </location>
</feature>
<dbReference type="PROSITE" id="PS51849">
    <property type="entry name" value="RSGI_N"/>
    <property type="match status" value="1"/>
</dbReference>
<dbReference type="InterPro" id="IPR055431">
    <property type="entry name" value="RsgI_M"/>
</dbReference>
<dbReference type="Proteomes" id="UP000294650">
    <property type="component" value="Unassembled WGS sequence"/>
</dbReference>
<name>A0A4V2V0S3_9BACI</name>
<protein>
    <submittedName>
        <fullName evidence="9">Anti-sigma factor-like protein</fullName>
    </submittedName>
</protein>
<comment type="subcellular location">
    <subcellularLocation>
        <location evidence="1">Cell membrane</location>
        <topology evidence="1">Single-pass membrane protein</topology>
    </subcellularLocation>
</comment>
<feature type="compositionally biased region" description="Basic and acidic residues" evidence="6">
    <location>
        <begin position="328"/>
        <end position="354"/>
    </location>
</feature>
<reference evidence="9 10" key="1">
    <citation type="submission" date="2019-03" db="EMBL/GenBank/DDBJ databases">
        <title>Genomic Encyclopedia of Type Strains, Phase IV (KMG-IV): sequencing the most valuable type-strain genomes for metagenomic binning, comparative biology and taxonomic classification.</title>
        <authorList>
            <person name="Goeker M."/>
        </authorList>
    </citation>
    <scope>NUCLEOTIDE SEQUENCE [LARGE SCALE GENOMIC DNA]</scope>
    <source>
        <strain evidence="9 10">DSM 25894</strain>
    </source>
</reference>
<feature type="compositionally biased region" description="Basic and acidic residues" evidence="6">
    <location>
        <begin position="386"/>
        <end position="416"/>
    </location>
</feature>
<keyword evidence="10" id="KW-1185">Reference proteome</keyword>
<dbReference type="RefSeq" id="WP_132372838.1">
    <property type="nucleotide sequence ID" value="NZ_SMAN01000025.1"/>
</dbReference>
<keyword evidence="2" id="KW-1003">Cell membrane</keyword>
<dbReference type="EMBL" id="SMAN01000025">
    <property type="protein sequence ID" value="TCT18007.1"/>
    <property type="molecule type" value="Genomic_DNA"/>
</dbReference>
<comment type="caution">
    <text evidence="9">The sequence shown here is derived from an EMBL/GenBank/DDBJ whole genome shotgun (WGS) entry which is preliminary data.</text>
</comment>
<organism evidence="9 10">
    <name type="scientific">Melghiribacillus thermohalophilus</name>
    <dbReference type="NCBI Taxonomy" id="1324956"/>
    <lineage>
        <taxon>Bacteria</taxon>
        <taxon>Bacillati</taxon>
        <taxon>Bacillota</taxon>
        <taxon>Bacilli</taxon>
        <taxon>Bacillales</taxon>
        <taxon>Bacillaceae</taxon>
        <taxon>Melghiribacillus</taxon>
    </lineage>
</organism>
<feature type="compositionally biased region" description="Acidic residues" evidence="6">
    <location>
        <begin position="228"/>
        <end position="237"/>
    </location>
</feature>
<evidence type="ECO:0000259" key="8">
    <source>
        <dbReference type="PROSITE" id="PS51849"/>
    </source>
</evidence>
<keyword evidence="3 7" id="KW-0812">Transmembrane</keyword>
<sequence length="416" mass="47891">MKKGIVMEKKARYLVVMTHDGLFYKAKPDLDCDIGEEIQFEPIFEAKTHVVPSIFHTFFQKRIIAALAVLLLALFPVYSWYSSSKAFAYVSIDINPSIEITVNRKLNVLELTPINESAERLIPMLPDWKGQNVEHVTLHIIETSRKEGMLEGQSVLIGVSYLNNGNNDLTEKLQTFLQEKEEEMPIATIEIPDTIRKQAQEEKVSMNYVMAEKIVEDIQKKENKSENDDSDGQEELSESPADHNLEEQDMEIITHEIFNHLDDQERVIVEHFYQEIMKEIPPGLEKKLDDGEWPPGLQKKLEKEADHMTRNKGKQGGDLSEQPNEIDQSEKGSHQQSGNEKKKDDTEENIKDIMEELPPGIQEKIDEDQEEIESLIKDLPPGLQKKTLEQKDHVQSLEPFKEKKEPPGQQKKENRK</sequence>
<evidence type="ECO:0000313" key="10">
    <source>
        <dbReference type="Proteomes" id="UP000294650"/>
    </source>
</evidence>
<proteinExistence type="predicted"/>
<dbReference type="AlphaFoldDB" id="A0A4V2V0S3"/>
<dbReference type="Pfam" id="PF23750">
    <property type="entry name" value="RsgI_M"/>
    <property type="match status" value="1"/>
</dbReference>
<accession>A0A4V2V0S3</accession>
<evidence type="ECO:0000256" key="6">
    <source>
        <dbReference type="SAM" id="MobiDB-lite"/>
    </source>
</evidence>
<evidence type="ECO:0000256" key="3">
    <source>
        <dbReference type="ARBA" id="ARBA00022692"/>
    </source>
</evidence>
<evidence type="ECO:0000313" key="9">
    <source>
        <dbReference type="EMBL" id="TCT18007.1"/>
    </source>
</evidence>
<dbReference type="Pfam" id="PF12791">
    <property type="entry name" value="RsgI_N"/>
    <property type="match status" value="1"/>
</dbReference>
<gene>
    <name evidence="9" type="ORF">EDD68_12518</name>
</gene>
<evidence type="ECO:0000256" key="5">
    <source>
        <dbReference type="ARBA" id="ARBA00023136"/>
    </source>
</evidence>
<dbReference type="GO" id="GO:0005886">
    <property type="term" value="C:plasma membrane"/>
    <property type="evidence" value="ECO:0007669"/>
    <property type="project" value="UniProtKB-SubCell"/>
</dbReference>